<comment type="caution">
    <text evidence="7">The sequence shown here is derived from an EMBL/GenBank/DDBJ whole genome shotgun (WGS) entry which is preliminary data.</text>
</comment>
<keyword evidence="2" id="KW-0285">Flavoprotein</keyword>
<keyword evidence="3" id="KW-0274">FAD</keyword>
<dbReference type="AlphaFoldDB" id="A0A328UCG7"/>
<protein>
    <submittedName>
        <fullName evidence="7">Ferredoxin reductase</fullName>
    </submittedName>
</protein>
<keyword evidence="8" id="KW-1185">Reference proteome</keyword>
<gene>
    <name evidence="7" type="ORF">DL346_03340</name>
</gene>
<comment type="cofactor">
    <cofactor evidence="1">
        <name>FAD</name>
        <dbReference type="ChEBI" id="CHEBI:57692"/>
    </cofactor>
</comment>
<dbReference type="SUPFAM" id="SSF55424">
    <property type="entry name" value="FAD/NAD-linked reductases, dimerisation (C-terminal) domain"/>
    <property type="match status" value="1"/>
</dbReference>
<dbReference type="Proteomes" id="UP000249260">
    <property type="component" value="Unassembled WGS sequence"/>
</dbReference>
<dbReference type="OrthoDB" id="9802028at2"/>
<dbReference type="Gene3D" id="3.50.50.60">
    <property type="entry name" value="FAD/NAD(P)-binding domain"/>
    <property type="match status" value="2"/>
</dbReference>
<feature type="domain" description="Reductase C-terminal" evidence="6">
    <location>
        <begin position="320"/>
        <end position="407"/>
    </location>
</feature>
<accession>A0A328UCG7</accession>
<dbReference type="PANTHER" id="PTHR43557:SF2">
    <property type="entry name" value="RIESKE DOMAIN-CONTAINING PROTEIN-RELATED"/>
    <property type="match status" value="1"/>
</dbReference>
<organism evidence="7 8">
    <name type="scientific">Paenibacillus montanisoli</name>
    <dbReference type="NCBI Taxonomy" id="2081970"/>
    <lineage>
        <taxon>Bacteria</taxon>
        <taxon>Bacillati</taxon>
        <taxon>Bacillota</taxon>
        <taxon>Bacilli</taxon>
        <taxon>Bacillales</taxon>
        <taxon>Paenibacillaceae</taxon>
        <taxon>Paenibacillus</taxon>
    </lineage>
</organism>
<dbReference type="GO" id="GO:0016651">
    <property type="term" value="F:oxidoreductase activity, acting on NAD(P)H"/>
    <property type="evidence" value="ECO:0007669"/>
    <property type="project" value="TreeGrafter"/>
</dbReference>
<dbReference type="EMBL" id="QLUW01000001">
    <property type="protein sequence ID" value="RAP78635.1"/>
    <property type="molecule type" value="Genomic_DNA"/>
</dbReference>
<keyword evidence="4" id="KW-0560">Oxidoreductase</keyword>
<dbReference type="InterPro" id="IPR016156">
    <property type="entry name" value="FAD/NAD-linked_Rdtase_dimer_sf"/>
</dbReference>
<evidence type="ECO:0000256" key="2">
    <source>
        <dbReference type="ARBA" id="ARBA00022630"/>
    </source>
</evidence>
<feature type="domain" description="FAD/NAD(P)-binding" evidence="5">
    <location>
        <begin position="6"/>
        <end position="301"/>
    </location>
</feature>
<evidence type="ECO:0000313" key="8">
    <source>
        <dbReference type="Proteomes" id="UP000249260"/>
    </source>
</evidence>
<evidence type="ECO:0000256" key="3">
    <source>
        <dbReference type="ARBA" id="ARBA00022827"/>
    </source>
</evidence>
<sequence>MTKHGMVIIGAGEAGANAALELRNQGYEGSITMIGKESRTPYERPPLSKGVLLEDEEPTPILDSKKLEELNIQLLSGSSVERIDRAAHQVLLTDGRELSYDKLLLATGASPRKLVMEGSDTSGALYLRTHADALAIRAHLAPEKHIAIIGGGFIGLEVASSARERGCEVTLIEVGPRILSRGVPEEIAEVVEARHREAGVTFKIGTAISRITSDNGTHHIELADGTAIRCDALIIGIGAVPEISLAEGCGLEIENGIRVDEKLATSDPDIYAAGDCCSFPHALYGGKRIRLESWRNAQDQGIHAAGNMLGADEAYVAVPWFWSDQYEESLQVAGLVDFGSSAKIKRETGSGVHFFFHLAEDGTIAAASGIGSGIAKDIRIAEMLIERRAVIDPARLASADVKLKSLLK</sequence>
<reference evidence="7 8" key="1">
    <citation type="submission" date="2018-06" db="EMBL/GenBank/DDBJ databases">
        <title>Paenibacillus montanisoli sp. nov., isolated from mountain area soil.</title>
        <authorList>
            <person name="Wu M."/>
        </authorList>
    </citation>
    <scope>NUCLEOTIDE SEQUENCE [LARGE SCALE GENOMIC DNA]</scope>
    <source>
        <strain evidence="7 8">RA17</strain>
    </source>
</reference>
<evidence type="ECO:0000259" key="6">
    <source>
        <dbReference type="Pfam" id="PF14759"/>
    </source>
</evidence>
<dbReference type="PRINTS" id="PR00411">
    <property type="entry name" value="PNDRDTASEI"/>
</dbReference>
<name>A0A328UCG7_9BACL</name>
<dbReference type="Pfam" id="PF14759">
    <property type="entry name" value="Reductase_C"/>
    <property type="match status" value="1"/>
</dbReference>
<evidence type="ECO:0000256" key="4">
    <source>
        <dbReference type="ARBA" id="ARBA00023002"/>
    </source>
</evidence>
<dbReference type="InterPro" id="IPR023753">
    <property type="entry name" value="FAD/NAD-binding_dom"/>
</dbReference>
<dbReference type="PANTHER" id="PTHR43557">
    <property type="entry name" value="APOPTOSIS-INDUCING FACTOR 1"/>
    <property type="match status" value="1"/>
</dbReference>
<dbReference type="RefSeq" id="WP_112881759.1">
    <property type="nucleotide sequence ID" value="NZ_QLUW01000001.1"/>
</dbReference>
<dbReference type="InterPro" id="IPR036188">
    <property type="entry name" value="FAD/NAD-bd_sf"/>
</dbReference>
<evidence type="ECO:0000259" key="5">
    <source>
        <dbReference type="Pfam" id="PF07992"/>
    </source>
</evidence>
<dbReference type="Pfam" id="PF07992">
    <property type="entry name" value="Pyr_redox_2"/>
    <property type="match status" value="1"/>
</dbReference>
<dbReference type="InterPro" id="IPR050446">
    <property type="entry name" value="FAD-oxidoreductase/Apoptosis"/>
</dbReference>
<dbReference type="SUPFAM" id="SSF51905">
    <property type="entry name" value="FAD/NAD(P)-binding domain"/>
    <property type="match status" value="2"/>
</dbReference>
<evidence type="ECO:0000313" key="7">
    <source>
        <dbReference type="EMBL" id="RAP78635.1"/>
    </source>
</evidence>
<dbReference type="GO" id="GO:0005737">
    <property type="term" value="C:cytoplasm"/>
    <property type="evidence" value="ECO:0007669"/>
    <property type="project" value="TreeGrafter"/>
</dbReference>
<dbReference type="PRINTS" id="PR00368">
    <property type="entry name" value="FADPNR"/>
</dbReference>
<dbReference type="Gene3D" id="3.30.390.30">
    <property type="match status" value="1"/>
</dbReference>
<dbReference type="InterPro" id="IPR028202">
    <property type="entry name" value="Reductase_C"/>
</dbReference>
<proteinExistence type="predicted"/>
<evidence type="ECO:0000256" key="1">
    <source>
        <dbReference type="ARBA" id="ARBA00001974"/>
    </source>
</evidence>